<dbReference type="PANTHER" id="PTHR30627:SF1">
    <property type="entry name" value="PEPTIDOGLYCAN D,D-TRANSPEPTIDASE FTSI"/>
    <property type="match status" value="1"/>
</dbReference>
<proteinExistence type="inferred from homology"/>
<keyword evidence="4" id="KW-1133">Transmembrane helix</keyword>
<feature type="domain" description="Penicillin-binding protein transpeptidase" evidence="5">
    <location>
        <begin position="259"/>
        <end position="563"/>
    </location>
</feature>
<dbReference type="RefSeq" id="WP_163471690.1">
    <property type="nucleotide sequence ID" value="NZ_JAAGWZ010000001.1"/>
</dbReference>
<dbReference type="Gene3D" id="3.30.450.330">
    <property type="match status" value="1"/>
</dbReference>
<evidence type="ECO:0000256" key="3">
    <source>
        <dbReference type="ARBA" id="ARBA00023136"/>
    </source>
</evidence>
<gene>
    <name evidence="7" type="ORF">G3T37_01390</name>
</gene>
<dbReference type="Proteomes" id="UP000479756">
    <property type="component" value="Unassembled WGS sequence"/>
</dbReference>
<dbReference type="PANTHER" id="PTHR30627">
    <property type="entry name" value="PEPTIDOGLYCAN D,D-TRANSPEPTIDASE"/>
    <property type="match status" value="1"/>
</dbReference>
<name>A0A7C9PL94_9MICO</name>
<keyword evidence="8" id="KW-1185">Reference proteome</keyword>
<evidence type="ECO:0000313" key="8">
    <source>
        <dbReference type="Proteomes" id="UP000479756"/>
    </source>
</evidence>
<sequence length="586" mass="62218">MKKSRSARARLAVTIVVIVAIVVIFSGRLFDLQVIQGPTLAAKAQKDRSTQVTTYGTRGAIEDTNGNVLADSVDRFDITVAPINVKLDGDDSYVKGVKVHTSFESELQSIAAITGQTTDELRAAITADPKANFAYLTKAVTLDVFTRVQALHIPWIYYEPHPARTYPNGAIAGNLVGFVGTDGPQAGIELKENSCLAPTNGTSTYEKGEDGVRIPGSTVTQKNPKDGGTIKLTIDRDMQWFAQQTIAQRAQQIGAKWATAVVVRVADNHLMAVADYPTVDPNNVSAANPAATGSRAFAIPYEPGSTFKAMSAASMIDAGVITPTTKITLPSLYRFPDGAYIKDSFPHGVLKYTTAGVLENSSNIGISILSEKLDAQSRRDYMLKFGVGQKTAVGFGGESSGHLGAVSSWDEITNRAVEFGQGVSATSVQVAQIFSTLANHGVHLPLTLVEGCYHADGTVTDKPSTKATRVISAQAADETVQMLETVVSSGPNSPVLKIPGYRIAAKTGTAQVAGPNGYTDDRVISVAGIAPAENPKYVVLVTFGEPSTVKVSAAAAPAFRKLMIQVLKKYRIPPSTVPAPFIQTTW</sequence>
<comment type="caution">
    <text evidence="7">The sequence shown here is derived from an EMBL/GenBank/DDBJ whole genome shotgun (WGS) entry which is preliminary data.</text>
</comment>
<organism evidence="7 8">
    <name type="scientific">Galbitalea soli</name>
    <dbReference type="NCBI Taxonomy" id="1268042"/>
    <lineage>
        <taxon>Bacteria</taxon>
        <taxon>Bacillati</taxon>
        <taxon>Actinomycetota</taxon>
        <taxon>Actinomycetes</taxon>
        <taxon>Micrococcales</taxon>
        <taxon>Microbacteriaceae</taxon>
        <taxon>Galbitalea</taxon>
    </lineage>
</organism>
<keyword evidence="4" id="KW-0812">Transmembrane</keyword>
<dbReference type="Pfam" id="PF03717">
    <property type="entry name" value="PBP_dimer"/>
    <property type="match status" value="1"/>
</dbReference>
<dbReference type="Gene3D" id="3.90.1310.10">
    <property type="entry name" value="Penicillin-binding protein 2a (Domain 2)"/>
    <property type="match status" value="1"/>
</dbReference>
<protein>
    <submittedName>
        <fullName evidence="7">Penicillin-binding protein 2</fullName>
    </submittedName>
</protein>
<evidence type="ECO:0000313" key="7">
    <source>
        <dbReference type="EMBL" id="NEM90006.1"/>
    </source>
</evidence>
<evidence type="ECO:0000259" key="6">
    <source>
        <dbReference type="Pfam" id="PF03717"/>
    </source>
</evidence>
<dbReference type="InterPro" id="IPR012338">
    <property type="entry name" value="Beta-lactam/transpept-like"/>
</dbReference>
<dbReference type="InterPro" id="IPR001460">
    <property type="entry name" value="PCN-bd_Tpept"/>
</dbReference>
<reference evidence="7 8" key="1">
    <citation type="journal article" date="2014" name="Int. J. Syst. Evol. Microbiol.">
        <title>Description of Galbitalea soli gen. nov., sp. nov., and Frondihabitans sucicola sp. nov.</title>
        <authorList>
            <person name="Kim S.J."/>
            <person name="Lim J.M."/>
            <person name="Ahn J.H."/>
            <person name="Weon H.Y."/>
            <person name="Hamada M."/>
            <person name="Suzuki K."/>
            <person name="Ahn T.Y."/>
            <person name="Kwon S.W."/>
        </authorList>
    </citation>
    <scope>NUCLEOTIDE SEQUENCE [LARGE SCALE GENOMIC DNA]</scope>
    <source>
        <strain evidence="7 8">NBRC 108727</strain>
    </source>
</reference>
<dbReference type="AlphaFoldDB" id="A0A7C9PL94"/>
<comment type="similarity">
    <text evidence="2">Belongs to the transpeptidase family.</text>
</comment>
<dbReference type="GO" id="GO:0071555">
    <property type="term" value="P:cell wall organization"/>
    <property type="evidence" value="ECO:0007669"/>
    <property type="project" value="TreeGrafter"/>
</dbReference>
<evidence type="ECO:0000259" key="5">
    <source>
        <dbReference type="Pfam" id="PF00905"/>
    </source>
</evidence>
<dbReference type="Pfam" id="PF00905">
    <property type="entry name" value="Transpeptidase"/>
    <property type="match status" value="1"/>
</dbReference>
<dbReference type="EMBL" id="JAAGWZ010000001">
    <property type="protein sequence ID" value="NEM90006.1"/>
    <property type="molecule type" value="Genomic_DNA"/>
</dbReference>
<keyword evidence="3 4" id="KW-0472">Membrane</keyword>
<accession>A0A7C9PL94</accession>
<dbReference type="GO" id="GO:0008658">
    <property type="term" value="F:penicillin binding"/>
    <property type="evidence" value="ECO:0007669"/>
    <property type="project" value="InterPro"/>
</dbReference>
<evidence type="ECO:0000256" key="4">
    <source>
        <dbReference type="SAM" id="Phobius"/>
    </source>
</evidence>
<dbReference type="InterPro" id="IPR036138">
    <property type="entry name" value="PBP_dimer_sf"/>
</dbReference>
<feature type="domain" description="Penicillin-binding protein dimerisation" evidence="6">
    <location>
        <begin position="54"/>
        <end position="182"/>
    </location>
</feature>
<dbReference type="GO" id="GO:0005886">
    <property type="term" value="C:plasma membrane"/>
    <property type="evidence" value="ECO:0007669"/>
    <property type="project" value="TreeGrafter"/>
</dbReference>
<dbReference type="SUPFAM" id="SSF56601">
    <property type="entry name" value="beta-lactamase/transpeptidase-like"/>
    <property type="match status" value="1"/>
</dbReference>
<comment type="subcellular location">
    <subcellularLocation>
        <location evidence="1">Membrane</location>
    </subcellularLocation>
</comment>
<dbReference type="InterPro" id="IPR005311">
    <property type="entry name" value="PBP_dimer"/>
</dbReference>
<dbReference type="InterPro" id="IPR050515">
    <property type="entry name" value="Beta-lactam/transpept"/>
</dbReference>
<dbReference type="SUPFAM" id="SSF56519">
    <property type="entry name" value="Penicillin binding protein dimerisation domain"/>
    <property type="match status" value="1"/>
</dbReference>
<dbReference type="Gene3D" id="3.40.710.10">
    <property type="entry name" value="DD-peptidase/beta-lactamase superfamily"/>
    <property type="match status" value="1"/>
</dbReference>
<evidence type="ECO:0000256" key="1">
    <source>
        <dbReference type="ARBA" id="ARBA00004370"/>
    </source>
</evidence>
<evidence type="ECO:0000256" key="2">
    <source>
        <dbReference type="ARBA" id="ARBA00007171"/>
    </source>
</evidence>
<feature type="transmembrane region" description="Helical" evidence="4">
    <location>
        <begin position="12"/>
        <end position="30"/>
    </location>
</feature>